<dbReference type="KEGG" id="rpm:RSPPHO_01667"/>
<dbReference type="GO" id="GO:0003824">
    <property type="term" value="F:catalytic activity"/>
    <property type="evidence" value="ECO:0007669"/>
    <property type="project" value="UniProtKB-ARBA"/>
</dbReference>
<dbReference type="PROSITE" id="PS50887">
    <property type="entry name" value="GGDEF"/>
    <property type="match status" value="1"/>
</dbReference>
<dbReference type="InterPro" id="IPR052155">
    <property type="entry name" value="Biofilm_reg_signaling"/>
</dbReference>
<dbReference type="SUPFAM" id="SSF55781">
    <property type="entry name" value="GAF domain-like"/>
    <property type="match status" value="1"/>
</dbReference>
<dbReference type="SUPFAM" id="SSF55785">
    <property type="entry name" value="PYP-like sensor domain (PAS domain)"/>
    <property type="match status" value="1"/>
</dbReference>
<sequence>MAGRTVTPGQVFPTSSGDAMTQQAATEPVPPASLTAPTPPASSFDPALPGDGVSSSALLAYPGPMVVLDGQGQILACNRRGEVLRDLFAPQAAGGLLTVARGVLHSQVPAVKSVEIRGQGPTRSVDLTFLPLHSGHRLAVLGRDTTLELNLRTALADSRQRYKEFVDLSSDFVWETGADGRFVFVSPLGALGYEARELVGVDPSSLLDAHELQNAPRVFQARTRVKETELWAQRREGGLACLIVSATPIIGSDGGWIGARGVCQDVTEQRDREKALNRARNRERILTHVVRTFRDEMDPANMLNVAAEALARGLGTDACHIFRAAGEPGDGPPRFVLRGSFGRGGKPEMALPVLDALDAAALPQEAEIGDWQSLVAAARYRRQINGAVVLWRARGRDPWSDDDRLLIMDIANQIGIANEQIGQHERIITMSRTDSLTGLLNRRAFFEDIERRHRRLERSPRAAALLYVDLDNFKLVNDAYGHLKGDEALLMTKDILTSHTRPTDMVARLGGDEFAVWLEGAGEEVALTKAQEFLAASDRLKALSGAPDRPLTMSIGLAVFDPQRPEDVEAFTARADAAMYAAKHGGKGRVRIAPLCEPCEPCGKGEPGDAAS</sequence>
<dbReference type="NCBIfam" id="TIGR00254">
    <property type="entry name" value="GGDEF"/>
    <property type="match status" value="1"/>
</dbReference>
<dbReference type="PROSITE" id="PS50113">
    <property type="entry name" value="PAC"/>
    <property type="match status" value="1"/>
</dbReference>
<dbReference type="HOGENOM" id="CLU_507881_0_0_5"/>
<dbReference type="PANTHER" id="PTHR44757:SF2">
    <property type="entry name" value="BIOFILM ARCHITECTURE MAINTENANCE PROTEIN MBAA"/>
    <property type="match status" value="1"/>
</dbReference>
<dbReference type="InterPro" id="IPR035965">
    <property type="entry name" value="PAS-like_dom_sf"/>
</dbReference>
<dbReference type="eggNOG" id="COG2199">
    <property type="taxonomic scope" value="Bacteria"/>
</dbReference>
<evidence type="ECO:0000256" key="1">
    <source>
        <dbReference type="SAM" id="MobiDB-lite"/>
    </source>
</evidence>
<organism evidence="4 5">
    <name type="scientific">Pararhodospirillum photometricum DSM 122</name>
    <dbReference type="NCBI Taxonomy" id="1150469"/>
    <lineage>
        <taxon>Bacteria</taxon>
        <taxon>Pseudomonadati</taxon>
        <taxon>Pseudomonadota</taxon>
        <taxon>Alphaproteobacteria</taxon>
        <taxon>Rhodospirillales</taxon>
        <taxon>Rhodospirillaceae</taxon>
        <taxon>Pararhodospirillum</taxon>
    </lineage>
</organism>
<dbReference type="Gene3D" id="3.30.70.270">
    <property type="match status" value="1"/>
</dbReference>
<name>H6SJX8_PARPM</name>
<dbReference type="PANTHER" id="PTHR44757">
    <property type="entry name" value="DIGUANYLATE CYCLASE DGCP"/>
    <property type="match status" value="1"/>
</dbReference>
<dbReference type="Pfam" id="PF00990">
    <property type="entry name" value="GGDEF"/>
    <property type="match status" value="1"/>
</dbReference>
<evidence type="ECO:0000259" key="3">
    <source>
        <dbReference type="PROSITE" id="PS50887"/>
    </source>
</evidence>
<keyword evidence="5" id="KW-1185">Reference proteome</keyword>
<dbReference type="FunFam" id="3.30.70.270:FF:000001">
    <property type="entry name" value="Diguanylate cyclase domain protein"/>
    <property type="match status" value="1"/>
</dbReference>
<feature type="domain" description="PAC" evidence="2">
    <location>
        <begin position="226"/>
        <end position="278"/>
    </location>
</feature>
<reference evidence="4 5" key="1">
    <citation type="submission" date="2012-02" db="EMBL/GenBank/DDBJ databases">
        <title>Shotgun genome sequence of Phaeospirillum photometricum DSM 122.</title>
        <authorList>
            <person name="Duquesne K."/>
            <person name="Sturgis J."/>
        </authorList>
    </citation>
    <scope>NUCLEOTIDE SEQUENCE [LARGE SCALE GENOMIC DNA]</scope>
    <source>
        <strain evidence="5">DSM122</strain>
    </source>
</reference>
<proteinExistence type="predicted"/>
<dbReference type="CDD" id="cd00130">
    <property type="entry name" value="PAS"/>
    <property type="match status" value="1"/>
</dbReference>
<accession>H6SJX8</accession>
<evidence type="ECO:0000313" key="4">
    <source>
        <dbReference type="EMBL" id="CCG08293.1"/>
    </source>
</evidence>
<dbReference type="SMART" id="SM00091">
    <property type="entry name" value="PAS"/>
    <property type="match status" value="2"/>
</dbReference>
<dbReference type="InterPro" id="IPR000160">
    <property type="entry name" value="GGDEF_dom"/>
</dbReference>
<feature type="domain" description="GGDEF" evidence="3">
    <location>
        <begin position="461"/>
        <end position="595"/>
    </location>
</feature>
<dbReference type="InterPro" id="IPR043128">
    <property type="entry name" value="Rev_trsase/Diguanyl_cyclase"/>
</dbReference>
<dbReference type="InterPro" id="IPR029016">
    <property type="entry name" value="GAF-like_dom_sf"/>
</dbReference>
<dbReference type="CDD" id="cd01949">
    <property type="entry name" value="GGDEF"/>
    <property type="match status" value="1"/>
</dbReference>
<gene>
    <name evidence="4" type="ORF">RSPPHO_01667</name>
</gene>
<feature type="region of interest" description="Disordered" evidence="1">
    <location>
        <begin position="1"/>
        <end position="49"/>
    </location>
</feature>
<dbReference type="SMART" id="SM00267">
    <property type="entry name" value="GGDEF"/>
    <property type="match status" value="1"/>
</dbReference>
<dbReference type="SUPFAM" id="SSF55073">
    <property type="entry name" value="Nucleotide cyclase"/>
    <property type="match status" value="1"/>
</dbReference>
<dbReference type="Pfam" id="PF13426">
    <property type="entry name" value="PAS_9"/>
    <property type="match status" value="1"/>
</dbReference>
<dbReference type="Proteomes" id="UP000033220">
    <property type="component" value="Chromosome DSM 122"/>
</dbReference>
<dbReference type="NCBIfam" id="TIGR00229">
    <property type="entry name" value="sensory_box"/>
    <property type="match status" value="1"/>
</dbReference>
<protein>
    <submittedName>
        <fullName evidence="4">Putative diguanylate cyclase (GGDEF domain) with PAS/PAC sensor domain</fullName>
    </submittedName>
</protein>
<evidence type="ECO:0000259" key="2">
    <source>
        <dbReference type="PROSITE" id="PS50113"/>
    </source>
</evidence>
<evidence type="ECO:0000313" key="5">
    <source>
        <dbReference type="Proteomes" id="UP000033220"/>
    </source>
</evidence>
<dbReference type="Gene3D" id="3.30.450.20">
    <property type="entry name" value="PAS domain"/>
    <property type="match status" value="1"/>
</dbReference>
<feature type="compositionally biased region" description="Polar residues" evidence="1">
    <location>
        <begin position="12"/>
        <end position="25"/>
    </location>
</feature>
<dbReference type="InterPro" id="IPR000700">
    <property type="entry name" value="PAS-assoc_C"/>
</dbReference>
<dbReference type="AlphaFoldDB" id="H6SJX8"/>
<dbReference type="PATRIC" id="fig|1150469.3.peg.1880"/>
<dbReference type="EMBL" id="HE663493">
    <property type="protein sequence ID" value="CCG08293.1"/>
    <property type="molecule type" value="Genomic_DNA"/>
</dbReference>
<dbReference type="STRING" id="1150469.RSPPHO_01667"/>
<dbReference type="InterPro" id="IPR029787">
    <property type="entry name" value="Nucleotide_cyclase"/>
</dbReference>
<dbReference type="Gene3D" id="3.30.450.40">
    <property type="match status" value="1"/>
</dbReference>
<dbReference type="InterPro" id="IPR000014">
    <property type="entry name" value="PAS"/>
</dbReference>